<keyword evidence="1" id="KW-0812">Transmembrane</keyword>
<dbReference type="AlphaFoldDB" id="A0A844GKA5"/>
<gene>
    <name evidence="2" type="ORF">GKZ57_07505</name>
</gene>
<organism evidence="2 3">
    <name type="scientific">Blautia luti DSM 14534 = JCM 17040</name>
    <dbReference type="NCBI Taxonomy" id="649762"/>
    <lineage>
        <taxon>Bacteria</taxon>
        <taxon>Bacillati</taxon>
        <taxon>Bacillota</taxon>
        <taxon>Clostridia</taxon>
        <taxon>Lachnospirales</taxon>
        <taxon>Lachnospiraceae</taxon>
        <taxon>Blautia</taxon>
    </lineage>
</organism>
<comment type="caution">
    <text evidence="2">The sequence shown here is derived from an EMBL/GenBank/DDBJ whole genome shotgun (WGS) entry which is preliminary data.</text>
</comment>
<dbReference type="EMBL" id="WMBC01000005">
    <property type="protein sequence ID" value="MTD61111.1"/>
    <property type="molecule type" value="Genomic_DNA"/>
</dbReference>
<keyword evidence="1" id="KW-1133">Transmembrane helix</keyword>
<dbReference type="Proteomes" id="UP000437824">
    <property type="component" value="Unassembled WGS sequence"/>
</dbReference>
<evidence type="ECO:0000313" key="2">
    <source>
        <dbReference type="EMBL" id="MTD61111.1"/>
    </source>
</evidence>
<name>A0A844GKA5_9FIRM</name>
<keyword evidence="1" id="KW-0472">Membrane</keyword>
<proteinExistence type="predicted"/>
<sequence length="75" mass="8377">MQITLLFTSVMIQGILGAFCVRVPVSYIMSIQPNISLFHIGLATPMSSILQLILCVGFMLWLRKKGMLNDFSNTL</sequence>
<feature type="transmembrane region" description="Helical" evidence="1">
    <location>
        <begin position="36"/>
        <end position="62"/>
    </location>
</feature>
<dbReference type="RefSeq" id="WP_118409617.1">
    <property type="nucleotide sequence ID" value="NZ_WMBC01000005.1"/>
</dbReference>
<accession>A0A844GKA5</accession>
<evidence type="ECO:0000313" key="3">
    <source>
        <dbReference type="Proteomes" id="UP000437824"/>
    </source>
</evidence>
<evidence type="ECO:0000256" key="1">
    <source>
        <dbReference type="SAM" id="Phobius"/>
    </source>
</evidence>
<reference evidence="2 3" key="1">
    <citation type="submission" date="2019-11" db="EMBL/GenBank/DDBJ databases">
        <title>Draft genome sequence of Blautia luti DSM 14534T, isolated from human stool.</title>
        <authorList>
            <person name="Ortiz R."/>
            <person name="Melis-Arcos F."/>
            <person name="Covarrubias P."/>
            <person name="Cardenas J.P."/>
            <person name="Perez-Donoso J."/>
            <person name="Almonacid D."/>
        </authorList>
    </citation>
    <scope>NUCLEOTIDE SEQUENCE [LARGE SCALE GENOMIC DNA]</scope>
    <source>
        <strain evidence="2 3">DSM 14534</strain>
    </source>
</reference>
<protein>
    <submittedName>
        <fullName evidence="2">Uncharacterized protein</fullName>
    </submittedName>
</protein>